<evidence type="ECO:0000256" key="12">
    <source>
        <dbReference type="RuleBase" id="RU365012"/>
    </source>
</evidence>
<comment type="function">
    <text evidence="12">Acts as component of the MCM2-7 complex (MCM complex) which is the replicative helicase essential for 'once per cell cycle' DNA replication initiation and elongation in eukaryotic cells. The active ATPase sites in the MCM2-7 ring are formed through the interaction surfaces of two neighboring subunits such that a critical structure of a conserved arginine finger motif is provided in trans relative to the ATP-binding site of the Walker A box of the adjacent subunit. The six ATPase active sites, however, are likely to contribute differentially to the complex helicase activity.</text>
</comment>
<evidence type="ECO:0000313" key="14">
    <source>
        <dbReference type="EMBL" id="JAT75582.1"/>
    </source>
</evidence>
<evidence type="ECO:0000256" key="8">
    <source>
        <dbReference type="ARBA" id="ARBA00023242"/>
    </source>
</evidence>
<evidence type="ECO:0000256" key="5">
    <source>
        <dbReference type="ARBA" id="ARBA00022806"/>
    </source>
</evidence>
<dbReference type="InterPro" id="IPR018525">
    <property type="entry name" value="MCM_CS"/>
</dbReference>
<keyword evidence="9 12" id="KW-0131">Cell cycle</keyword>
<accession>A0A1D2A8Q3</accession>
<dbReference type="GO" id="GO:0006271">
    <property type="term" value="P:DNA strand elongation involved in DNA replication"/>
    <property type="evidence" value="ECO:0007669"/>
    <property type="project" value="TreeGrafter"/>
</dbReference>
<comment type="subcellular location">
    <subcellularLocation>
        <location evidence="1 12">Nucleus</location>
    </subcellularLocation>
</comment>
<dbReference type="InterPro" id="IPR031327">
    <property type="entry name" value="MCM"/>
</dbReference>
<dbReference type="AlphaFoldDB" id="A0A1D2A8Q3"/>
<dbReference type="GO" id="GO:0006270">
    <property type="term" value="P:DNA replication initiation"/>
    <property type="evidence" value="ECO:0007669"/>
    <property type="project" value="InterPro"/>
</dbReference>
<comment type="catalytic activity">
    <reaction evidence="10 12">
        <text>ATP + H2O = ADP + phosphate + H(+)</text>
        <dbReference type="Rhea" id="RHEA:13065"/>
        <dbReference type="ChEBI" id="CHEBI:15377"/>
        <dbReference type="ChEBI" id="CHEBI:15378"/>
        <dbReference type="ChEBI" id="CHEBI:30616"/>
        <dbReference type="ChEBI" id="CHEBI:43474"/>
        <dbReference type="ChEBI" id="CHEBI:456216"/>
        <dbReference type="EC" id="3.6.4.12"/>
    </reaction>
</comment>
<sequence>MVDFARDKETLVDFLENYSGTEKDGEGHVWTNAFKYCNQLQAIVNRERATLEVDLDDVASYVKDGDLVHRMETNTQQYLSLLASAADEAMPAPTRSDLPDDIFDILLDQRRRAEELTRAQMEVDGRTGQSDPNFALPAALTRRFEVCIRPRSTTEHARLRQVGAAQIGHLVTFRGIVTQVTDVRPLLTIATYLDDQTGFEIYQEVTGKTFTPLAEAPAAVKAMNGGKSELHLQTRGSKFVRYQECKVQELPEEVPQGSTPRTLTVQLRDALTRRVKAGDAVTVSGIFLPEPYAGPRSAMRATLLTATYVQAMAVTQNKQSYQDMRLDGETRAAIEALTAEGDVYGRLASSIAPEIWGHEDVKRVLLLCMVGGVSRQLPDGMKLRGDVHACLMGDPGVAKSQLLRYVCHVSPRAVYTTGKGSSGVGLTAAVMRDPTTGEMVLEGGALVMADRGICCIDEFDKMEEGDRTAIHEVMEQQSVSIAKAGIATTLNTRTTLLAAANPAFGRYDVRRSPAENINLPAALLSRFDVLWLILDRPGLDADLALAQHVLTVHREGAPPATTGPAPLPAPLLRAYIAAAKSHEPVVPAGLTDYLAAVYAEMRSEEAAAEIPHTYTTARTLLSILRLSQALARLRFADSVEQSDVDESLRLLKMSKASLYDDGGRERAVDPVSAVFSRIRQHAERTRATTLSWAQLLDLLGTSFKPEHIRQCLVDYASINVWQLEGAEGDAPTIYLAPA</sequence>
<dbReference type="EMBL" id="GDKF01003040">
    <property type="protein sequence ID" value="JAT75582.1"/>
    <property type="molecule type" value="Transcribed_RNA"/>
</dbReference>
<dbReference type="PROSITE" id="PS00847">
    <property type="entry name" value="MCM_1"/>
    <property type="match status" value="1"/>
</dbReference>
<evidence type="ECO:0000256" key="6">
    <source>
        <dbReference type="ARBA" id="ARBA00022840"/>
    </source>
</evidence>
<dbReference type="SMART" id="SM00350">
    <property type="entry name" value="MCM"/>
    <property type="match status" value="1"/>
</dbReference>
<proteinExistence type="inferred from homology"/>
<dbReference type="SMART" id="SM00382">
    <property type="entry name" value="AAA"/>
    <property type="match status" value="1"/>
</dbReference>
<dbReference type="EC" id="3.6.4.12" evidence="12"/>
<evidence type="ECO:0000256" key="10">
    <source>
        <dbReference type="ARBA" id="ARBA00047995"/>
    </source>
</evidence>
<dbReference type="SUPFAM" id="SSF50249">
    <property type="entry name" value="Nucleic acid-binding proteins"/>
    <property type="match status" value="1"/>
</dbReference>
<dbReference type="Pfam" id="PF14551">
    <property type="entry name" value="MCM_N"/>
    <property type="match status" value="1"/>
</dbReference>
<dbReference type="InterPro" id="IPR012340">
    <property type="entry name" value="NA-bd_OB-fold"/>
</dbReference>
<dbReference type="Gene3D" id="3.30.1640.10">
    <property type="entry name" value="mini-chromosome maintenance (MCM) complex, chain A, domain 1"/>
    <property type="match status" value="1"/>
</dbReference>
<dbReference type="InterPro" id="IPR027417">
    <property type="entry name" value="P-loop_NTPase"/>
</dbReference>
<dbReference type="Gene3D" id="3.40.50.300">
    <property type="entry name" value="P-loop containing nucleotide triphosphate hydrolases"/>
    <property type="match status" value="1"/>
</dbReference>
<dbReference type="InterPro" id="IPR008050">
    <property type="entry name" value="MCM7"/>
</dbReference>
<evidence type="ECO:0000256" key="11">
    <source>
        <dbReference type="RuleBase" id="RU004070"/>
    </source>
</evidence>
<organism evidence="14">
    <name type="scientific">Auxenochlorella protothecoides</name>
    <name type="common">Green microalga</name>
    <name type="synonym">Chlorella protothecoides</name>
    <dbReference type="NCBI Taxonomy" id="3075"/>
    <lineage>
        <taxon>Eukaryota</taxon>
        <taxon>Viridiplantae</taxon>
        <taxon>Chlorophyta</taxon>
        <taxon>core chlorophytes</taxon>
        <taxon>Trebouxiophyceae</taxon>
        <taxon>Chlorellales</taxon>
        <taxon>Chlorellaceae</taxon>
        <taxon>Auxenochlorella</taxon>
    </lineage>
</organism>
<dbReference type="GO" id="GO:0005634">
    <property type="term" value="C:nucleus"/>
    <property type="evidence" value="ECO:0007669"/>
    <property type="project" value="UniProtKB-SubCell"/>
</dbReference>
<dbReference type="GO" id="GO:0016887">
    <property type="term" value="F:ATP hydrolysis activity"/>
    <property type="evidence" value="ECO:0007669"/>
    <property type="project" value="RHEA"/>
</dbReference>
<dbReference type="InterPro" id="IPR041562">
    <property type="entry name" value="MCM_lid"/>
</dbReference>
<dbReference type="InterPro" id="IPR001208">
    <property type="entry name" value="MCM_dom"/>
</dbReference>
<dbReference type="GO" id="GO:0017116">
    <property type="term" value="F:single-stranded DNA helicase activity"/>
    <property type="evidence" value="ECO:0007669"/>
    <property type="project" value="TreeGrafter"/>
</dbReference>
<name>A0A1D2A8Q3_AUXPR</name>
<dbReference type="PROSITE" id="PS50051">
    <property type="entry name" value="MCM_2"/>
    <property type="match status" value="1"/>
</dbReference>
<reference evidence="14" key="1">
    <citation type="submission" date="2015-08" db="EMBL/GenBank/DDBJ databases">
        <authorList>
            <person name="Babu N.S."/>
            <person name="Beckwith C.J."/>
            <person name="Beseler K.G."/>
            <person name="Brison A."/>
            <person name="Carone J.V."/>
            <person name="Caskin T.P."/>
            <person name="Diamond M."/>
            <person name="Durham M.E."/>
            <person name="Foxe J.M."/>
            <person name="Go M."/>
            <person name="Henderson B.A."/>
            <person name="Jones I.B."/>
            <person name="McGettigan J.A."/>
            <person name="Micheletti S.J."/>
            <person name="Nasrallah M.E."/>
            <person name="Ortiz D."/>
            <person name="Piller C.R."/>
            <person name="Privatt S.R."/>
            <person name="Schneider S.L."/>
            <person name="Sharp S."/>
            <person name="Smith T.C."/>
            <person name="Stanton J.D."/>
            <person name="Ullery H.E."/>
            <person name="Wilson R.J."/>
            <person name="Serrano M.G."/>
            <person name="Buck G."/>
            <person name="Lee V."/>
            <person name="Wang Y."/>
            <person name="Carvalho R."/>
            <person name="Voegtly L."/>
            <person name="Shi R."/>
            <person name="Duckworth R."/>
            <person name="Johnson A."/>
            <person name="Loviza R."/>
            <person name="Walstead R."/>
            <person name="Shah Z."/>
            <person name="Kiflezghi M."/>
            <person name="Wade K."/>
            <person name="Ball S.L."/>
            <person name="Bradley K.W."/>
            <person name="Asai D.J."/>
            <person name="Bowman C.A."/>
            <person name="Russell D.A."/>
            <person name="Pope W.H."/>
            <person name="Jacobs-Sera D."/>
            <person name="Hendrix R.W."/>
            <person name="Hatfull G.F."/>
        </authorList>
    </citation>
    <scope>NUCLEOTIDE SEQUENCE</scope>
</reference>
<dbReference type="PANTHER" id="PTHR11630">
    <property type="entry name" value="DNA REPLICATION LICENSING FACTOR MCM FAMILY MEMBER"/>
    <property type="match status" value="1"/>
</dbReference>
<gene>
    <name evidence="12" type="primary">MCM7</name>
    <name evidence="14" type="ORF">g.76533</name>
</gene>
<dbReference type="PRINTS" id="PR01663">
    <property type="entry name" value="MCMPROTEIN7"/>
</dbReference>
<evidence type="ECO:0000256" key="3">
    <source>
        <dbReference type="ARBA" id="ARBA00022741"/>
    </source>
</evidence>
<evidence type="ECO:0000259" key="13">
    <source>
        <dbReference type="PROSITE" id="PS50051"/>
    </source>
</evidence>
<keyword evidence="4 12" id="KW-0378">Hydrolase</keyword>
<dbReference type="SUPFAM" id="SSF52540">
    <property type="entry name" value="P-loop containing nucleoside triphosphate hydrolases"/>
    <property type="match status" value="1"/>
</dbReference>
<dbReference type="GO" id="GO:0005524">
    <property type="term" value="F:ATP binding"/>
    <property type="evidence" value="ECO:0007669"/>
    <property type="project" value="UniProtKB-KW"/>
</dbReference>
<evidence type="ECO:0000256" key="4">
    <source>
        <dbReference type="ARBA" id="ARBA00022801"/>
    </source>
</evidence>
<dbReference type="GO" id="GO:0000727">
    <property type="term" value="P:double-strand break repair via break-induced replication"/>
    <property type="evidence" value="ECO:0007669"/>
    <property type="project" value="TreeGrafter"/>
</dbReference>
<dbReference type="Pfam" id="PF17855">
    <property type="entry name" value="MCM_lid"/>
    <property type="match status" value="1"/>
</dbReference>
<feature type="domain" description="MCM C-terminal AAA(+) ATPase" evidence="13">
    <location>
        <begin position="343"/>
        <end position="549"/>
    </location>
</feature>
<dbReference type="InterPro" id="IPR003593">
    <property type="entry name" value="AAA+_ATPase"/>
</dbReference>
<keyword evidence="6 11" id="KW-0067">ATP-binding</keyword>
<keyword evidence="7 11" id="KW-0238">DNA-binding</keyword>
<keyword evidence="3 11" id="KW-0547">Nucleotide-binding</keyword>
<dbReference type="PRINTS" id="PR01657">
    <property type="entry name" value="MCMFAMILY"/>
</dbReference>
<evidence type="ECO:0000256" key="2">
    <source>
        <dbReference type="ARBA" id="ARBA00022705"/>
    </source>
</evidence>
<dbReference type="InterPro" id="IPR027925">
    <property type="entry name" value="MCM_N"/>
</dbReference>
<evidence type="ECO:0000256" key="1">
    <source>
        <dbReference type="ARBA" id="ARBA00004123"/>
    </source>
</evidence>
<dbReference type="Pfam" id="PF17207">
    <property type="entry name" value="MCM_OB"/>
    <property type="match status" value="1"/>
</dbReference>
<dbReference type="InterPro" id="IPR033762">
    <property type="entry name" value="MCM_OB"/>
</dbReference>
<dbReference type="Gene3D" id="2.40.50.140">
    <property type="entry name" value="Nucleic acid-binding proteins"/>
    <property type="match status" value="1"/>
</dbReference>
<comment type="similarity">
    <text evidence="11">Belongs to the MCM family.</text>
</comment>
<dbReference type="GO" id="GO:0042555">
    <property type="term" value="C:MCM complex"/>
    <property type="evidence" value="ECO:0007669"/>
    <property type="project" value="InterPro"/>
</dbReference>
<dbReference type="GO" id="GO:0003697">
    <property type="term" value="F:single-stranded DNA binding"/>
    <property type="evidence" value="ECO:0007669"/>
    <property type="project" value="TreeGrafter"/>
</dbReference>
<keyword evidence="5 12" id="KW-0347">Helicase</keyword>
<protein>
    <recommendedName>
        <fullName evidence="12">DNA replication licensing factor MCM7</fullName>
        <ecNumber evidence="12">3.6.4.12</ecNumber>
    </recommendedName>
</protein>
<evidence type="ECO:0000256" key="7">
    <source>
        <dbReference type="ARBA" id="ARBA00023125"/>
    </source>
</evidence>
<evidence type="ECO:0000256" key="9">
    <source>
        <dbReference type="ARBA" id="ARBA00023306"/>
    </source>
</evidence>
<dbReference type="FunFam" id="3.40.50.300:FF:000826">
    <property type="entry name" value="Replicative DNA helicase Mcm"/>
    <property type="match status" value="1"/>
</dbReference>
<dbReference type="Pfam" id="PF00493">
    <property type="entry name" value="MCM"/>
    <property type="match status" value="1"/>
</dbReference>
<keyword evidence="2 12" id="KW-0235">DNA replication</keyword>
<keyword evidence="8 12" id="KW-0539">Nucleus</keyword>
<dbReference type="PANTHER" id="PTHR11630:SF26">
    <property type="entry name" value="DNA REPLICATION LICENSING FACTOR MCM7"/>
    <property type="match status" value="1"/>
</dbReference>